<dbReference type="AlphaFoldDB" id="A0A2Y9BJP7"/>
<protein>
    <submittedName>
        <fullName evidence="1">Uncharacterized protein YjbI with pentapeptide repeats</fullName>
    </submittedName>
</protein>
<accession>A0A2Y9BJP7</accession>
<dbReference type="PANTHER" id="PTHR42999">
    <property type="entry name" value="ANTIBIOTIC RESISTANCE PROTEIN MCBG"/>
    <property type="match status" value="1"/>
</dbReference>
<dbReference type="RefSeq" id="WP_109733087.1">
    <property type="nucleotide sequence ID" value="NZ_BAAACK010000024.1"/>
</dbReference>
<name>A0A2Y9BJP7_9FIRM</name>
<dbReference type="OrthoDB" id="67652at2"/>
<reference evidence="1 2" key="1">
    <citation type="submission" date="2018-05" db="EMBL/GenBank/DDBJ databases">
        <title>The Hungate 1000. A catalogue of reference genomes from the rumen microbiome.</title>
        <authorList>
            <person name="Kelly W."/>
        </authorList>
    </citation>
    <scope>NUCLEOTIDE SEQUENCE [LARGE SCALE GENOMIC DNA]</scope>
    <source>
        <strain evidence="1 2">NLAE-zl-C242</strain>
    </source>
</reference>
<evidence type="ECO:0000313" key="2">
    <source>
        <dbReference type="Proteomes" id="UP000245845"/>
    </source>
</evidence>
<dbReference type="Proteomes" id="UP000245845">
    <property type="component" value="Unassembled WGS sequence"/>
</dbReference>
<dbReference type="Pfam" id="PF13599">
    <property type="entry name" value="Pentapeptide_4"/>
    <property type="match status" value="1"/>
</dbReference>
<keyword evidence="2" id="KW-1185">Reference proteome</keyword>
<proteinExistence type="predicted"/>
<dbReference type="Pfam" id="PF00805">
    <property type="entry name" value="Pentapeptide"/>
    <property type="match status" value="1"/>
</dbReference>
<evidence type="ECO:0000313" key="1">
    <source>
        <dbReference type="EMBL" id="PWJ23091.1"/>
    </source>
</evidence>
<organism evidence="1 2">
    <name type="scientific">Faecalicatena orotica</name>
    <dbReference type="NCBI Taxonomy" id="1544"/>
    <lineage>
        <taxon>Bacteria</taxon>
        <taxon>Bacillati</taxon>
        <taxon>Bacillota</taxon>
        <taxon>Clostridia</taxon>
        <taxon>Lachnospirales</taxon>
        <taxon>Lachnospiraceae</taxon>
        <taxon>Faecalicatena</taxon>
    </lineage>
</organism>
<gene>
    <name evidence="1" type="ORF">A8806_11525</name>
</gene>
<dbReference type="SUPFAM" id="SSF141571">
    <property type="entry name" value="Pentapeptide repeat-like"/>
    <property type="match status" value="1"/>
</dbReference>
<sequence length="200" mass="22698">MLTEEIQYAGMDEMPVENREFTEEVLTGVNASKVEFVSVRFERCRFVDCDFTGAGFYQSCFDKCDFSNCRFTGSYWKNCEVSGCKGNGSMFDHAVLKHVKLLECQMPLANFGGSLWEASRAELCSFQEAFFSEVKLKKSQFIKSDFTKVDFFRTILKGMDFSDSVIESIMVSDSYKELAGMKINMFQAAEIAKLLGVKIV</sequence>
<dbReference type="InterPro" id="IPR052949">
    <property type="entry name" value="PA_immunity-related"/>
</dbReference>
<dbReference type="EMBL" id="QGDL01000015">
    <property type="protein sequence ID" value="PWJ23091.1"/>
    <property type="molecule type" value="Genomic_DNA"/>
</dbReference>
<dbReference type="PANTHER" id="PTHR42999:SF1">
    <property type="entry name" value="PENTAPEPTIDE REPEAT-CONTAINING PROTEIN"/>
    <property type="match status" value="1"/>
</dbReference>
<comment type="caution">
    <text evidence="1">The sequence shown here is derived from an EMBL/GenBank/DDBJ whole genome shotgun (WGS) entry which is preliminary data.</text>
</comment>
<dbReference type="Gene3D" id="2.160.20.80">
    <property type="entry name" value="E3 ubiquitin-protein ligase SopA"/>
    <property type="match status" value="1"/>
</dbReference>
<dbReference type="InterPro" id="IPR001646">
    <property type="entry name" value="5peptide_repeat"/>
</dbReference>